<feature type="compositionally biased region" description="Low complexity" evidence="1">
    <location>
        <begin position="92"/>
        <end position="108"/>
    </location>
</feature>
<organism evidence="2 3">
    <name type="scientific">Pan troglodytes</name>
    <name type="common">Chimpanzee</name>
    <dbReference type="NCBI Taxonomy" id="9598"/>
    <lineage>
        <taxon>Eukaryota</taxon>
        <taxon>Metazoa</taxon>
        <taxon>Chordata</taxon>
        <taxon>Craniata</taxon>
        <taxon>Vertebrata</taxon>
        <taxon>Euteleostomi</taxon>
        <taxon>Mammalia</taxon>
        <taxon>Eutheria</taxon>
        <taxon>Euarchontoglires</taxon>
        <taxon>Primates</taxon>
        <taxon>Haplorrhini</taxon>
        <taxon>Catarrhini</taxon>
        <taxon>Hominidae</taxon>
        <taxon>Pan</taxon>
    </lineage>
</organism>
<dbReference type="EMBL" id="NBAG03000297">
    <property type="protein sequence ID" value="PNI45115.1"/>
    <property type="molecule type" value="Genomic_DNA"/>
</dbReference>
<accession>A0A2J8LCW4</accession>
<gene>
    <name evidence="2" type="ORF">CK820_G0030866</name>
</gene>
<name>A0A2J8LCW4_PANTR</name>
<feature type="compositionally biased region" description="Basic and acidic residues" evidence="1">
    <location>
        <begin position="167"/>
        <end position="187"/>
    </location>
</feature>
<dbReference type="AlphaFoldDB" id="A0A2J8LCW4"/>
<evidence type="ECO:0000256" key="1">
    <source>
        <dbReference type="SAM" id="MobiDB-lite"/>
    </source>
</evidence>
<feature type="region of interest" description="Disordered" evidence="1">
    <location>
        <begin position="92"/>
        <end position="187"/>
    </location>
</feature>
<proteinExistence type="predicted"/>
<dbReference type="Proteomes" id="UP000236370">
    <property type="component" value="Unassembled WGS sequence"/>
</dbReference>
<evidence type="ECO:0000313" key="3">
    <source>
        <dbReference type="Proteomes" id="UP000236370"/>
    </source>
</evidence>
<sequence length="187" mass="19820">MSAAPASNGVFVVIPPNNASGLCPPPAILPTSMCQPPGIMQFEEPPLGAQTPRATQPPDLQPVETFLTGEPKVLGALAACCSWFAAATWASSSSRAASPSGEEPASSSPDPSQWQPRRTTPVACSFPSTSGDLQSARGGAPPRQTRRRLCMSRRRRQGYSFNTQARVESEVHAHGHSEKGKMPEDLL</sequence>
<evidence type="ECO:0000313" key="2">
    <source>
        <dbReference type="EMBL" id="PNI45115.1"/>
    </source>
</evidence>
<reference evidence="2 3" key="1">
    <citation type="submission" date="2017-12" db="EMBL/GenBank/DDBJ databases">
        <title>High-resolution comparative analysis of great ape genomes.</title>
        <authorList>
            <person name="Pollen A."/>
            <person name="Hastie A."/>
            <person name="Hormozdiari F."/>
            <person name="Dougherty M."/>
            <person name="Liu R."/>
            <person name="Chaisson M."/>
            <person name="Hoppe E."/>
            <person name="Hill C."/>
            <person name="Pang A."/>
            <person name="Hillier L."/>
            <person name="Baker C."/>
            <person name="Armstrong J."/>
            <person name="Shendure J."/>
            <person name="Paten B."/>
            <person name="Wilson R."/>
            <person name="Chao H."/>
            <person name="Schneider V."/>
            <person name="Ventura M."/>
            <person name="Kronenberg Z."/>
            <person name="Murali S."/>
            <person name="Gordon D."/>
            <person name="Cantsilieris S."/>
            <person name="Munson K."/>
            <person name="Nelson B."/>
            <person name="Raja A."/>
            <person name="Underwood J."/>
            <person name="Diekhans M."/>
            <person name="Fiddes I."/>
            <person name="Haussler D."/>
            <person name="Eichler E."/>
        </authorList>
    </citation>
    <scope>NUCLEOTIDE SEQUENCE [LARGE SCALE GENOMIC DNA]</scope>
    <source>
        <strain evidence="2">Yerkes chimp pedigree #C0471</strain>
    </source>
</reference>
<comment type="caution">
    <text evidence="2">The sequence shown here is derived from an EMBL/GenBank/DDBJ whole genome shotgun (WGS) entry which is preliminary data.</text>
</comment>
<protein>
    <submittedName>
        <fullName evidence="2">MS4A15 isoform 3</fullName>
    </submittedName>
</protein>
<feature type="compositionally biased region" description="Polar residues" evidence="1">
    <location>
        <begin position="109"/>
        <end position="118"/>
    </location>
</feature>
<feature type="compositionally biased region" description="Basic residues" evidence="1">
    <location>
        <begin position="144"/>
        <end position="157"/>
    </location>
</feature>